<dbReference type="EMBL" id="JAFBCF010000001">
    <property type="protein sequence ID" value="MBM7800425.1"/>
    <property type="molecule type" value="Genomic_DNA"/>
</dbReference>
<comment type="caution">
    <text evidence="2">The sequence shown here is derived from an EMBL/GenBank/DDBJ whole genome shotgun (WGS) entry which is preliminary data.</text>
</comment>
<evidence type="ECO:0000313" key="3">
    <source>
        <dbReference type="Proteomes" id="UP000704762"/>
    </source>
</evidence>
<dbReference type="InterPro" id="IPR036812">
    <property type="entry name" value="NAD(P)_OxRdtase_dom_sf"/>
</dbReference>
<evidence type="ECO:0000313" key="2">
    <source>
        <dbReference type="EMBL" id="MBM7800425.1"/>
    </source>
</evidence>
<dbReference type="InterPro" id="IPR020471">
    <property type="entry name" value="AKR"/>
</dbReference>
<proteinExistence type="predicted"/>
<dbReference type="Proteomes" id="UP000704762">
    <property type="component" value="Unassembled WGS sequence"/>
</dbReference>
<dbReference type="SUPFAM" id="SSF51430">
    <property type="entry name" value="NAD(P)-linked oxidoreductase"/>
    <property type="match status" value="1"/>
</dbReference>
<dbReference type="PANTHER" id="PTHR43364:SF18">
    <property type="entry name" value="OXIDOREDUCTASE"/>
    <property type="match status" value="1"/>
</dbReference>
<name>A0ABS2RN56_9ACTN</name>
<feature type="domain" description="NADP-dependent oxidoreductase" evidence="1">
    <location>
        <begin position="15"/>
        <end position="311"/>
    </location>
</feature>
<dbReference type="Gene3D" id="3.20.20.100">
    <property type="entry name" value="NADP-dependent oxidoreductase domain"/>
    <property type="match status" value="1"/>
</dbReference>
<organism evidence="2 3">
    <name type="scientific">Microlunatus panaciterrae</name>
    <dbReference type="NCBI Taxonomy" id="400768"/>
    <lineage>
        <taxon>Bacteria</taxon>
        <taxon>Bacillati</taxon>
        <taxon>Actinomycetota</taxon>
        <taxon>Actinomycetes</taxon>
        <taxon>Propionibacteriales</taxon>
        <taxon>Propionibacteriaceae</taxon>
        <taxon>Microlunatus</taxon>
    </lineage>
</organism>
<sequence>METRRVGTSGLAVSRLGLGTMTWGRDTAAQEARALLESFCEAGGTLLDTAAAYGAGDAERLIGRLVAEVSRREDMVIATKAGFVIRNGKRIVDTSRRALLRDLAGSLRRLNTDYIDLWQIHAWGDAPLEESLAAMDHAVAQGMVRYAGISNFVGWQTAQAATWQRAFPGRTPVVSAQVEYSLLARRAEVEVLPAVEAFGLGFFPWSPLGRGVLTGQYRRGTPRGSRGSSDHFAWFVEPYLQTRSRAVVEAVAKAADGLDLTPLEVALLWVRDAPLVTAPLLGARTAGQLKACLDTEAKSLPTEIATALDDVSGGPMVARTG</sequence>
<dbReference type="InterPro" id="IPR050523">
    <property type="entry name" value="AKR_Detox_Biosynth"/>
</dbReference>
<dbReference type="Pfam" id="PF00248">
    <property type="entry name" value="Aldo_ket_red"/>
    <property type="match status" value="1"/>
</dbReference>
<dbReference type="RefSeq" id="WP_204919735.1">
    <property type="nucleotide sequence ID" value="NZ_BAAAQP010000003.1"/>
</dbReference>
<evidence type="ECO:0000259" key="1">
    <source>
        <dbReference type="Pfam" id="PF00248"/>
    </source>
</evidence>
<keyword evidence="3" id="KW-1185">Reference proteome</keyword>
<reference evidence="2 3" key="1">
    <citation type="submission" date="2021-01" db="EMBL/GenBank/DDBJ databases">
        <title>Sequencing the genomes of 1000 actinobacteria strains.</title>
        <authorList>
            <person name="Klenk H.-P."/>
        </authorList>
    </citation>
    <scope>NUCLEOTIDE SEQUENCE [LARGE SCALE GENOMIC DNA]</scope>
    <source>
        <strain evidence="2 3">DSM 18662</strain>
    </source>
</reference>
<accession>A0ABS2RN56</accession>
<dbReference type="PRINTS" id="PR00069">
    <property type="entry name" value="ALDKETRDTASE"/>
</dbReference>
<gene>
    <name evidence="2" type="ORF">JOE57_003346</name>
</gene>
<dbReference type="PANTHER" id="PTHR43364">
    <property type="entry name" value="NADH-SPECIFIC METHYLGLYOXAL REDUCTASE-RELATED"/>
    <property type="match status" value="1"/>
</dbReference>
<dbReference type="InterPro" id="IPR023210">
    <property type="entry name" value="NADP_OxRdtase_dom"/>
</dbReference>
<protein>
    <submittedName>
        <fullName evidence="2">Aryl-alcohol dehydrogenase-like predicted oxidoreductase</fullName>
    </submittedName>
</protein>